<sequence length="209" mass="20149">MAFSLGSVDIKAVSLGETPAQRISLGDVLVWQAFTEFTRAFTTVGAYSIAIPAGCSKIDIVAVSGGCGGYDSWFGPANGGAGGKWAWKTLQLGTDFLAGQTITGAVGGGGAKNHAAGGNSTATVNGVTLAALGVSSGNNLPGGTTTGIGPSGGNANNGRNVLLNGITYVGGADSGGVGNQPGGGGAGGYGGFGGGSLGGPGEVWIRFYN</sequence>
<dbReference type="GeneID" id="64871422"/>
<gene>
    <name evidence="2" type="primary">8</name>
    <name evidence="2" type="ORF">SEA_STEAMY_8</name>
</gene>
<dbReference type="KEGG" id="vg:64871422"/>
<evidence type="ECO:0000313" key="2">
    <source>
        <dbReference type="EMBL" id="AXH48785.1"/>
    </source>
</evidence>
<dbReference type="Pfam" id="PF21722">
    <property type="entry name" value="Gly_rich_2"/>
    <property type="match status" value="1"/>
</dbReference>
<protein>
    <recommendedName>
        <fullName evidence="1">Glycine-rich domain-containing protein</fullName>
    </recommendedName>
</protein>
<dbReference type="RefSeq" id="YP_010061797.1">
    <property type="nucleotide sequence ID" value="NC_054787.1"/>
</dbReference>
<reference evidence="3" key="1">
    <citation type="submission" date="2018-06" db="EMBL/GenBank/DDBJ databases">
        <authorList>
            <person name="Zhirakovskaya E."/>
        </authorList>
    </citation>
    <scope>NUCLEOTIDE SEQUENCE [LARGE SCALE GENOMIC DNA]</scope>
</reference>
<name>A0A345L0I3_9CAUD</name>
<dbReference type="InterPro" id="IPR049304">
    <property type="entry name" value="Gly_rich_dom"/>
</dbReference>
<dbReference type="EMBL" id="MH513984">
    <property type="protein sequence ID" value="AXH48785.1"/>
    <property type="molecule type" value="Genomic_DNA"/>
</dbReference>
<accession>A0A345L0I3</accession>
<organism evidence="2 3">
    <name type="scientific">Mycobacterium phage Steamy</name>
    <dbReference type="NCBI Taxonomy" id="2250309"/>
    <lineage>
        <taxon>Viruses</taxon>
        <taxon>Duplodnaviria</taxon>
        <taxon>Heunggongvirae</taxon>
        <taxon>Uroviricota</taxon>
        <taxon>Caudoviricetes</taxon>
        <taxon>Pharaohvirus</taxon>
        <taxon>Pharaohvirus steamy</taxon>
    </lineage>
</organism>
<evidence type="ECO:0000313" key="3">
    <source>
        <dbReference type="Proteomes" id="UP000259157"/>
    </source>
</evidence>
<proteinExistence type="predicted"/>
<keyword evidence="3" id="KW-1185">Reference proteome</keyword>
<feature type="domain" description="Glycine-rich" evidence="1">
    <location>
        <begin position="42"/>
        <end position="208"/>
    </location>
</feature>
<dbReference type="Proteomes" id="UP000259157">
    <property type="component" value="Segment"/>
</dbReference>
<evidence type="ECO:0000259" key="1">
    <source>
        <dbReference type="Pfam" id="PF21722"/>
    </source>
</evidence>